<dbReference type="RefSeq" id="WP_035712918.1">
    <property type="nucleotide sequence ID" value="NZ_JGYG01000010.1"/>
</dbReference>
<keyword evidence="1" id="KW-0812">Transmembrane</keyword>
<keyword evidence="3" id="KW-1185">Reference proteome</keyword>
<comment type="caution">
    <text evidence="2">The sequence shown here is derived from an EMBL/GenBank/DDBJ whole genome shotgun (WGS) entry which is preliminary data.</text>
</comment>
<dbReference type="AlphaFoldDB" id="A0A086Y0F0"/>
<evidence type="ECO:0000313" key="3">
    <source>
        <dbReference type="Proteomes" id="UP000028826"/>
    </source>
</evidence>
<proteinExistence type="predicted"/>
<dbReference type="STRING" id="195105.CN97_00810"/>
<keyword evidence="1" id="KW-1133">Transmembrane helix</keyword>
<protein>
    <submittedName>
        <fullName evidence="2">Uncharacterized protein</fullName>
    </submittedName>
</protein>
<dbReference type="EMBL" id="JGYG01000010">
    <property type="protein sequence ID" value="KFI27750.1"/>
    <property type="molecule type" value="Genomic_DNA"/>
</dbReference>
<dbReference type="Proteomes" id="UP000028826">
    <property type="component" value="Unassembled WGS sequence"/>
</dbReference>
<accession>A0A086Y0F0</accession>
<name>A0A086Y0F0_9RHOB</name>
<feature type="transmembrane region" description="Helical" evidence="1">
    <location>
        <begin position="7"/>
        <end position="28"/>
    </location>
</feature>
<gene>
    <name evidence="2" type="ORF">CN97_00810</name>
</gene>
<evidence type="ECO:0000256" key="1">
    <source>
        <dbReference type="SAM" id="Phobius"/>
    </source>
</evidence>
<reference evidence="2 3" key="1">
    <citation type="submission" date="2014-03" db="EMBL/GenBank/DDBJ databases">
        <title>Genome of Haematobacter massiliensis CCUG 47968.</title>
        <authorList>
            <person name="Wang D."/>
            <person name="Wang G."/>
        </authorList>
    </citation>
    <scope>NUCLEOTIDE SEQUENCE [LARGE SCALE GENOMIC DNA]</scope>
    <source>
        <strain evidence="2 3">CCUG 47968</strain>
    </source>
</reference>
<sequence length="86" mass="9497">MTSDKAISFWTGLWLVVAWGMIVAGIWIESGAPQALVAGGVSLIAWRCPGDEWRPSERVDMELPDQPARAWLLAILRAYQAQEASQ</sequence>
<organism evidence="2 3">
    <name type="scientific">Haematobacter massiliensis</name>
    <dbReference type="NCBI Taxonomy" id="195105"/>
    <lineage>
        <taxon>Bacteria</taxon>
        <taxon>Pseudomonadati</taxon>
        <taxon>Pseudomonadota</taxon>
        <taxon>Alphaproteobacteria</taxon>
        <taxon>Rhodobacterales</taxon>
        <taxon>Paracoccaceae</taxon>
        <taxon>Haematobacter</taxon>
    </lineage>
</organism>
<keyword evidence="1" id="KW-0472">Membrane</keyword>
<evidence type="ECO:0000313" key="2">
    <source>
        <dbReference type="EMBL" id="KFI27750.1"/>
    </source>
</evidence>